<evidence type="ECO:0000313" key="3">
    <source>
        <dbReference type="EMBL" id="HIX20350.1"/>
    </source>
</evidence>
<evidence type="ECO:0000259" key="2">
    <source>
        <dbReference type="SMART" id="SM00922"/>
    </source>
</evidence>
<dbReference type="InterPro" id="IPR013342">
    <property type="entry name" value="Mandelate_racemase_C"/>
</dbReference>
<dbReference type="PROSITE" id="PS00909">
    <property type="entry name" value="MR_MLE_2"/>
    <property type="match status" value="1"/>
</dbReference>
<dbReference type="GO" id="GO:0046872">
    <property type="term" value="F:metal ion binding"/>
    <property type="evidence" value="ECO:0007669"/>
    <property type="project" value="UniProtKB-KW"/>
</dbReference>
<name>A0A9D1VCN2_9BACT</name>
<dbReference type="InterPro" id="IPR029017">
    <property type="entry name" value="Enolase-like_N"/>
</dbReference>
<evidence type="ECO:0000256" key="1">
    <source>
        <dbReference type="ARBA" id="ARBA00022723"/>
    </source>
</evidence>
<proteinExistence type="predicted"/>
<reference evidence="3" key="1">
    <citation type="journal article" date="2021" name="PeerJ">
        <title>Extensive microbial diversity within the chicken gut microbiome revealed by metagenomics and culture.</title>
        <authorList>
            <person name="Gilroy R."/>
            <person name="Ravi A."/>
            <person name="Getino M."/>
            <person name="Pursley I."/>
            <person name="Horton D.L."/>
            <person name="Alikhan N.F."/>
            <person name="Baker D."/>
            <person name="Gharbi K."/>
            <person name="Hall N."/>
            <person name="Watson M."/>
            <person name="Adriaenssens E.M."/>
            <person name="Foster-Nyarko E."/>
            <person name="Jarju S."/>
            <person name="Secka A."/>
            <person name="Antonio M."/>
            <person name="Oren A."/>
            <person name="Chaudhuri R.R."/>
            <person name="La Ragione R."/>
            <person name="Hildebrand F."/>
            <person name="Pallen M.J."/>
        </authorList>
    </citation>
    <scope>NUCLEOTIDE SEQUENCE</scope>
    <source>
        <strain evidence="3">14975</strain>
    </source>
</reference>
<comment type="caution">
    <text evidence="3">The sequence shown here is derived from an EMBL/GenBank/DDBJ whole genome shotgun (WGS) entry which is preliminary data.</text>
</comment>
<gene>
    <name evidence="3" type="ORF">H9862_07100</name>
</gene>
<sequence>MLATEISKAAAAESALRESLSHLPPFRLQAEKRLLHFRRPARTSRGELIERPVILIRAQSGERESLGECSLMPGLSPEADTLDDAKLEAALRTVEAQQALRPEQFSSTPALRFGIEGALLGLLSPTAALWDTPFTRQEQDIDIHHLIWMDKAPAMLAAMREGARAGARCLKLKIGALPLADELAMLRDIRAEFTDIEIRVDANGAFSPAAALPVLHELAAIGVACIEQPIAPGRRQDMSALCRCSPLPIALDEELIAATTRPEREQLLDLIHPQALVIKPSLHGGLSGAAQWARLADERGISWWINSALESHIGHSLLTQWCGLTAPERLHGLGTGKLFTDDTLRDIELRGHRLHWKIYTGKPRASVV</sequence>
<dbReference type="Gene3D" id="3.20.20.120">
    <property type="entry name" value="Enolase-like C-terminal domain"/>
    <property type="match status" value="1"/>
</dbReference>
<keyword evidence="1" id="KW-0479">Metal-binding</keyword>
<dbReference type="SUPFAM" id="SSF51604">
    <property type="entry name" value="Enolase C-terminal domain-like"/>
    <property type="match status" value="1"/>
</dbReference>
<dbReference type="AlphaFoldDB" id="A0A9D1VCN2"/>
<dbReference type="InterPro" id="IPR036849">
    <property type="entry name" value="Enolase-like_C_sf"/>
</dbReference>
<organism evidence="3 4">
    <name type="scientific">Candidatus Akkermansia intestinigallinarum</name>
    <dbReference type="NCBI Taxonomy" id="2838431"/>
    <lineage>
        <taxon>Bacteria</taxon>
        <taxon>Pseudomonadati</taxon>
        <taxon>Verrucomicrobiota</taxon>
        <taxon>Verrucomicrobiia</taxon>
        <taxon>Verrucomicrobiales</taxon>
        <taxon>Akkermansiaceae</taxon>
        <taxon>Akkermansia</taxon>
    </lineage>
</organism>
<dbReference type="SMART" id="SM00922">
    <property type="entry name" value="MR_MLE"/>
    <property type="match status" value="1"/>
</dbReference>
<dbReference type="SFLD" id="SFLDF00009">
    <property type="entry name" value="o-succinylbenzoate_synthase"/>
    <property type="match status" value="1"/>
</dbReference>
<protein>
    <recommendedName>
        <fullName evidence="2">Mandelate racemase/muconate lactonizing enzyme C-terminal domain-containing protein</fullName>
    </recommendedName>
</protein>
<evidence type="ECO:0000313" key="4">
    <source>
        <dbReference type="Proteomes" id="UP000823964"/>
    </source>
</evidence>
<dbReference type="PANTHER" id="PTHR48073">
    <property type="entry name" value="O-SUCCINYLBENZOATE SYNTHASE-RELATED"/>
    <property type="match status" value="1"/>
</dbReference>
<dbReference type="Gene3D" id="3.30.390.10">
    <property type="entry name" value="Enolase-like, N-terminal domain"/>
    <property type="match status" value="1"/>
</dbReference>
<feature type="domain" description="Mandelate racemase/muconate lactonizing enzyme C-terminal" evidence="2">
    <location>
        <begin position="152"/>
        <end position="248"/>
    </location>
</feature>
<dbReference type="GO" id="GO:0009063">
    <property type="term" value="P:amino acid catabolic process"/>
    <property type="evidence" value="ECO:0007669"/>
    <property type="project" value="InterPro"/>
</dbReference>
<dbReference type="Proteomes" id="UP000823964">
    <property type="component" value="Unassembled WGS sequence"/>
</dbReference>
<dbReference type="InterPro" id="IPR018110">
    <property type="entry name" value="Mandel_Rmase/mucon_lact_enz_CS"/>
</dbReference>
<dbReference type="InterPro" id="IPR029065">
    <property type="entry name" value="Enolase_C-like"/>
</dbReference>
<dbReference type="SFLD" id="SFLDG00180">
    <property type="entry name" value="muconate_cycloisomerase"/>
    <property type="match status" value="1"/>
</dbReference>
<dbReference type="EMBL" id="DXFQ01000133">
    <property type="protein sequence ID" value="HIX20350.1"/>
    <property type="molecule type" value="Genomic_DNA"/>
</dbReference>
<dbReference type="SUPFAM" id="SSF54826">
    <property type="entry name" value="Enolase N-terminal domain-like"/>
    <property type="match status" value="1"/>
</dbReference>
<dbReference type="GO" id="GO:0003824">
    <property type="term" value="F:catalytic activity"/>
    <property type="evidence" value="ECO:0007669"/>
    <property type="project" value="UniProtKB-ARBA"/>
</dbReference>
<dbReference type="Pfam" id="PF13378">
    <property type="entry name" value="MR_MLE_C"/>
    <property type="match status" value="1"/>
</dbReference>
<dbReference type="PANTHER" id="PTHR48073:SF2">
    <property type="entry name" value="O-SUCCINYLBENZOATE SYNTHASE"/>
    <property type="match status" value="1"/>
</dbReference>
<reference evidence="3" key="2">
    <citation type="submission" date="2021-04" db="EMBL/GenBank/DDBJ databases">
        <authorList>
            <person name="Gilroy R."/>
        </authorList>
    </citation>
    <scope>NUCLEOTIDE SEQUENCE</scope>
    <source>
        <strain evidence="3">14975</strain>
    </source>
</reference>
<accession>A0A9D1VCN2</accession>
<dbReference type="SFLD" id="SFLDS00001">
    <property type="entry name" value="Enolase"/>
    <property type="match status" value="1"/>
</dbReference>